<dbReference type="PRINTS" id="PR00411">
    <property type="entry name" value="PNDRDTASEI"/>
</dbReference>
<evidence type="ECO:0000256" key="8">
    <source>
        <dbReference type="ARBA" id="ARBA00023157"/>
    </source>
</evidence>
<dbReference type="InterPro" id="IPR016156">
    <property type="entry name" value="FAD/NAD-linked_Rdtase_dimer_sf"/>
</dbReference>
<dbReference type="RefSeq" id="WP_101534835.1">
    <property type="nucleotide sequence ID" value="NZ_JBFHIU010000030.1"/>
</dbReference>
<evidence type="ECO:0000259" key="15">
    <source>
        <dbReference type="Pfam" id="PF02852"/>
    </source>
</evidence>
<dbReference type="SUPFAM" id="SSF55424">
    <property type="entry name" value="FAD/NAD-linked reductases, dimerisation (C-terminal) domain"/>
    <property type="match status" value="1"/>
</dbReference>
<feature type="binding site" evidence="12">
    <location>
        <position position="272"/>
    </location>
    <ligand>
        <name>NAD(+)</name>
        <dbReference type="ChEBI" id="CHEBI:57540"/>
    </ligand>
</feature>
<dbReference type="SUPFAM" id="SSF51905">
    <property type="entry name" value="FAD/NAD(P)-binding domain"/>
    <property type="match status" value="1"/>
</dbReference>
<comment type="cofactor">
    <cofactor evidence="12 14">
        <name>FAD</name>
        <dbReference type="ChEBI" id="CHEBI:57692"/>
    </cofactor>
    <text evidence="12 14">Binds 1 FAD per subunit.</text>
</comment>
<dbReference type="Proteomes" id="UP000234881">
    <property type="component" value="Unassembled WGS sequence"/>
</dbReference>
<feature type="domain" description="Pyridine nucleotide-disulphide oxidoreductase dimerisation" evidence="15">
    <location>
        <begin position="347"/>
        <end position="456"/>
    </location>
</feature>
<comment type="catalytic activity">
    <reaction evidence="10 14">
        <text>N(6)-[(R)-dihydrolipoyl]-L-lysyl-[protein] + NAD(+) = N(6)-[(R)-lipoyl]-L-lysyl-[protein] + NADH + H(+)</text>
        <dbReference type="Rhea" id="RHEA:15045"/>
        <dbReference type="Rhea" id="RHEA-COMP:10474"/>
        <dbReference type="Rhea" id="RHEA-COMP:10475"/>
        <dbReference type="ChEBI" id="CHEBI:15378"/>
        <dbReference type="ChEBI" id="CHEBI:57540"/>
        <dbReference type="ChEBI" id="CHEBI:57945"/>
        <dbReference type="ChEBI" id="CHEBI:83099"/>
        <dbReference type="ChEBI" id="CHEBI:83100"/>
        <dbReference type="EC" id="1.8.1.4"/>
    </reaction>
</comment>
<comment type="caution">
    <text evidence="17">The sequence shown here is derived from an EMBL/GenBank/DDBJ whole genome shotgun (WGS) entry which is preliminary data.</text>
</comment>
<feature type="binding site" evidence="12">
    <location>
        <position position="203"/>
    </location>
    <ligand>
        <name>NAD(+)</name>
        <dbReference type="ChEBI" id="CHEBI:57540"/>
    </ligand>
</feature>
<dbReference type="Gene3D" id="3.30.390.30">
    <property type="match status" value="1"/>
</dbReference>
<dbReference type="GO" id="GO:0005737">
    <property type="term" value="C:cytoplasm"/>
    <property type="evidence" value="ECO:0007669"/>
    <property type="project" value="UniProtKB-ARBA"/>
</dbReference>
<keyword evidence="6 14" id="KW-0560">Oxidoreductase</keyword>
<dbReference type="GO" id="GO:0004148">
    <property type="term" value="F:dihydrolipoyl dehydrogenase (NADH) activity"/>
    <property type="evidence" value="ECO:0007669"/>
    <property type="project" value="UniProtKB-EC"/>
</dbReference>
<dbReference type="InterPro" id="IPR036188">
    <property type="entry name" value="FAD/NAD-bd_sf"/>
</dbReference>
<dbReference type="Gene3D" id="3.50.50.60">
    <property type="entry name" value="FAD/NAD(P)-binding domain"/>
    <property type="match status" value="2"/>
</dbReference>
<dbReference type="FunFam" id="3.50.50.60:FF:000001">
    <property type="entry name" value="Dihydrolipoyl dehydrogenase, mitochondrial"/>
    <property type="match status" value="1"/>
</dbReference>
<accession>A0A2N5XPP5</accession>
<feature type="binding site" evidence="12">
    <location>
        <position position="114"/>
    </location>
    <ligand>
        <name>FAD</name>
        <dbReference type="ChEBI" id="CHEBI:57692"/>
    </ligand>
</feature>
<name>A0A2N5XPP5_9HYPH</name>
<evidence type="ECO:0000256" key="6">
    <source>
        <dbReference type="ARBA" id="ARBA00023002"/>
    </source>
</evidence>
<organism evidence="17 18">
    <name type="scientific">Cohaesibacter celericrescens</name>
    <dbReference type="NCBI Taxonomy" id="2067669"/>
    <lineage>
        <taxon>Bacteria</taxon>
        <taxon>Pseudomonadati</taxon>
        <taxon>Pseudomonadota</taxon>
        <taxon>Alphaproteobacteria</taxon>
        <taxon>Hyphomicrobiales</taxon>
        <taxon>Cohaesibacteraceae</taxon>
    </lineage>
</organism>
<evidence type="ECO:0000256" key="2">
    <source>
        <dbReference type="ARBA" id="ARBA00012608"/>
    </source>
</evidence>
<evidence type="ECO:0000256" key="3">
    <source>
        <dbReference type="ARBA" id="ARBA00016961"/>
    </source>
</evidence>
<proteinExistence type="inferred from homology"/>
<dbReference type="OrthoDB" id="9776382at2"/>
<gene>
    <name evidence="17" type="ORF">C0081_16105</name>
</gene>
<dbReference type="FunFam" id="3.30.390.30:FF:000001">
    <property type="entry name" value="Dihydrolipoyl dehydrogenase"/>
    <property type="match status" value="1"/>
</dbReference>
<sequence>MSYDLVVIGTGPGGYVCAIRAAQLGLKVAVVEKRKTHGGTCLNVGCIPSKALLHASELFEEAGHDFANMGIKVGTPELDLKAMMGHKNEVVDSNVTGVNFLLKKNKIDVFHGLGKILAAGKVQVTPDEGDEQTLDAKNIVIATGSDVANLPGIEIDEKQIVSSTGALELDKVPGKLIVVGAGVIGLELGSVWRRLGSEVTVVEYLDRILPGMDGEIVKNAQRMFKKQGFDFKLGSKVTGVKKDKKGLKVTIEPAAGGDASQLDADVVLVAIGRRPYTDGLGLEEVGVALDDRGRVATDGHFKTNIDGIYAIGDVIVGPMLAHKAEDDGVALAEILVGQAGHVDYNLVPGVVYTMPEIAVIGQTEEQLKDAGIAYNVGKFPFTANGRAKAQRHTDGFVKILADKASDKVLGVHMIGAGVGELIHETSVLMAFSGSAEDLARTIHAHPTLSEAVKEAAFAVDKRAIHM</sequence>
<dbReference type="PROSITE" id="PS00076">
    <property type="entry name" value="PYRIDINE_REDOX_1"/>
    <property type="match status" value="1"/>
</dbReference>
<dbReference type="Pfam" id="PF07992">
    <property type="entry name" value="Pyr_redox_2"/>
    <property type="match status" value="1"/>
</dbReference>
<keyword evidence="18" id="KW-1185">Reference proteome</keyword>
<evidence type="ECO:0000256" key="12">
    <source>
        <dbReference type="PIRSR" id="PIRSR000350-3"/>
    </source>
</evidence>
<keyword evidence="9 14" id="KW-0676">Redox-active center</keyword>
<dbReference type="PANTHER" id="PTHR22912:SF151">
    <property type="entry name" value="DIHYDROLIPOYL DEHYDROGENASE, MITOCHONDRIAL"/>
    <property type="match status" value="1"/>
</dbReference>
<feature type="binding site" evidence="12">
    <location>
        <begin position="180"/>
        <end position="187"/>
    </location>
    <ligand>
        <name>NAD(+)</name>
        <dbReference type="ChEBI" id="CHEBI:57540"/>
    </ligand>
</feature>
<dbReference type="InterPro" id="IPR004099">
    <property type="entry name" value="Pyr_nucl-diS_OxRdtase_dimer"/>
</dbReference>
<dbReference type="PANTHER" id="PTHR22912">
    <property type="entry name" value="DISULFIDE OXIDOREDUCTASE"/>
    <property type="match status" value="1"/>
</dbReference>
<comment type="similarity">
    <text evidence="1 14">Belongs to the class-I pyridine nucleotide-disulfide oxidoreductase family.</text>
</comment>
<reference evidence="17 18" key="1">
    <citation type="submission" date="2018-01" db="EMBL/GenBank/DDBJ databases">
        <title>The draft genome sequence of Cohaesibacter sp. H1304.</title>
        <authorList>
            <person name="Wang N.-N."/>
            <person name="Du Z.-J."/>
        </authorList>
    </citation>
    <scope>NUCLEOTIDE SEQUENCE [LARGE SCALE GENOMIC DNA]</scope>
    <source>
        <strain evidence="17 18">H1304</strain>
    </source>
</reference>
<feature type="binding site" evidence="12">
    <location>
        <position position="313"/>
    </location>
    <ligand>
        <name>FAD</name>
        <dbReference type="ChEBI" id="CHEBI:57692"/>
    </ligand>
</feature>
<feature type="binding site" evidence="12">
    <location>
        <begin position="319"/>
        <end position="322"/>
    </location>
    <ligand>
        <name>FAD</name>
        <dbReference type="ChEBI" id="CHEBI:57692"/>
    </ligand>
</feature>
<dbReference type="InterPro" id="IPR023753">
    <property type="entry name" value="FAD/NAD-binding_dom"/>
</dbReference>
<protein>
    <recommendedName>
        <fullName evidence="3 14">Dihydrolipoyl dehydrogenase</fullName>
        <ecNumber evidence="2 14">1.8.1.4</ecNumber>
    </recommendedName>
</protein>
<evidence type="ECO:0000259" key="16">
    <source>
        <dbReference type="Pfam" id="PF07992"/>
    </source>
</evidence>
<dbReference type="InterPro" id="IPR001100">
    <property type="entry name" value="Pyr_nuc-diS_OxRdtase"/>
</dbReference>
<evidence type="ECO:0000256" key="14">
    <source>
        <dbReference type="RuleBase" id="RU003692"/>
    </source>
</evidence>
<evidence type="ECO:0000256" key="10">
    <source>
        <dbReference type="ARBA" id="ARBA00049187"/>
    </source>
</evidence>
<dbReference type="Pfam" id="PF02852">
    <property type="entry name" value="Pyr_redox_dim"/>
    <property type="match status" value="1"/>
</dbReference>
<dbReference type="PRINTS" id="PR00368">
    <property type="entry name" value="FADPNR"/>
</dbReference>
<evidence type="ECO:0000256" key="4">
    <source>
        <dbReference type="ARBA" id="ARBA00022630"/>
    </source>
</evidence>
<evidence type="ECO:0000256" key="1">
    <source>
        <dbReference type="ARBA" id="ARBA00007532"/>
    </source>
</evidence>
<keyword evidence="12" id="KW-0547">Nucleotide-binding</keyword>
<evidence type="ECO:0000256" key="9">
    <source>
        <dbReference type="ARBA" id="ARBA00023284"/>
    </source>
</evidence>
<dbReference type="InterPro" id="IPR012999">
    <property type="entry name" value="Pyr_OxRdtase_I_AS"/>
</dbReference>
<dbReference type="NCBIfam" id="TIGR01350">
    <property type="entry name" value="lipoamide_DH"/>
    <property type="match status" value="1"/>
</dbReference>
<evidence type="ECO:0000313" key="17">
    <source>
        <dbReference type="EMBL" id="PLW76400.1"/>
    </source>
</evidence>
<feature type="active site" description="Proton acceptor" evidence="11">
    <location>
        <position position="445"/>
    </location>
</feature>
<keyword evidence="7 12" id="KW-0520">NAD</keyword>
<feature type="domain" description="FAD/NAD(P)-binding" evidence="16">
    <location>
        <begin position="3"/>
        <end position="328"/>
    </location>
</feature>
<evidence type="ECO:0000256" key="13">
    <source>
        <dbReference type="PIRSR" id="PIRSR000350-4"/>
    </source>
</evidence>
<dbReference type="AlphaFoldDB" id="A0A2N5XPP5"/>
<feature type="binding site" evidence="12">
    <location>
        <begin position="143"/>
        <end position="145"/>
    </location>
    <ligand>
        <name>FAD</name>
        <dbReference type="ChEBI" id="CHEBI:57692"/>
    </ligand>
</feature>
<dbReference type="PIRSF" id="PIRSF000350">
    <property type="entry name" value="Mercury_reductase_MerA"/>
    <property type="match status" value="1"/>
</dbReference>
<dbReference type="EMBL" id="PKUQ01000031">
    <property type="protein sequence ID" value="PLW76400.1"/>
    <property type="molecule type" value="Genomic_DNA"/>
</dbReference>
<dbReference type="InterPro" id="IPR050151">
    <property type="entry name" value="Class-I_Pyr_Nuc-Dis_Oxidored"/>
</dbReference>
<keyword evidence="5 12" id="KW-0274">FAD</keyword>
<dbReference type="InterPro" id="IPR006258">
    <property type="entry name" value="Lipoamide_DH"/>
</dbReference>
<dbReference type="GO" id="GO:0006103">
    <property type="term" value="P:2-oxoglutarate metabolic process"/>
    <property type="evidence" value="ECO:0007669"/>
    <property type="project" value="TreeGrafter"/>
</dbReference>
<evidence type="ECO:0000256" key="5">
    <source>
        <dbReference type="ARBA" id="ARBA00022827"/>
    </source>
</evidence>
<comment type="miscellaneous">
    <text evidence="14">The active site is a redox-active disulfide bond.</text>
</comment>
<keyword evidence="4 14" id="KW-0285">Flavoprotein</keyword>
<evidence type="ECO:0000256" key="7">
    <source>
        <dbReference type="ARBA" id="ARBA00023027"/>
    </source>
</evidence>
<keyword evidence="8" id="KW-1015">Disulfide bond</keyword>
<evidence type="ECO:0000256" key="11">
    <source>
        <dbReference type="PIRSR" id="PIRSR000350-2"/>
    </source>
</evidence>
<dbReference type="GO" id="GO:0050660">
    <property type="term" value="F:flavin adenine dinucleotide binding"/>
    <property type="evidence" value="ECO:0007669"/>
    <property type="project" value="InterPro"/>
</dbReference>
<dbReference type="EC" id="1.8.1.4" evidence="2 14"/>
<feature type="disulfide bond" description="Redox-active" evidence="13">
    <location>
        <begin position="41"/>
        <end position="46"/>
    </location>
</feature>
<evidence type="ECO:0000313" key="18">
    <source>
        <dbReference type="Proteomes" id="UP000234881"/>
    </source>
</evidence>
<feature type="binding site" evidence="12">
    <location>
        <position position="50"/>
    </location>
    <ligand>
        <name>FAD</name>
        <dbReference type="ChEBI" id="CHEBI:57692"/>
    </ligand>
</feature>